<reference evidence="1" key="1">
    <citation type="submission" date="2023-08" db="EMBL/GenBank/DDBJ databases">
        <authorList>
            <person name="Alioto T."/>
            <person name="Alioto T."/>
            <person name="Gomez Garrido J."/>
        </authorList>
    </citation>
    <scope>NUCLEOTIDE SEQUENCE</scope>
</reference>
<keyword evidence="2" id="KW-1185">Reference proteome</keyword>
<gene>
    <name evidence="1" type="ORF">XNOV1_A016881</name>
</gene>
<dbReference type="EMBL" id="OY660870">
    <property type="protein sequence ID" value="CAJ1059671.1"/>
    <property type="molecule type" value="Genomic_DNA"/>
</dbReference>
<evidence type="ECO:0000313" key="1">
    <source>
        <dbReference type="EMBL" id="CAJ1059671.1"/>
    </source>
</evidence>
<dbReference type="AlphaFoldDB" id="A0AAV1FG46"/>
<organism evidence="1 2">
    <name type="scientific">Xyrichtys novacula</name>
    <name type="common">Pearly razorfish</name>
    <name type="synonym">Hemipteronotus novacula</name>
    <dbReference type="NCBI Taxonomy" id="13765"/>
    <lineage>
        <taxon>Eukaryota</taxon>
        <taxon>Metazoa</taxon>
        <taxon>Chordata</taxon>
        <taxon>Craniata</taxon>
        <taxon>Vertebrata</taxon>
        <taxon>Euteleostomi</taxon>
        <taxon>Actinopterygii</taxon>
        <taxon>Neopterygii</taxon>
        <taxon>Teleostei</taxon>
        <taxon>Neoteleostei</taxon>
        <taxon>Acanthomorphata</taxon>
        <taxon>Eupercaria</taxon>
        <taxon>Labriformes</taxon>
        <taxon>Labridae</taxon>
        <taxon>Xyrichtys</taxon>
    </lineage>
</organism>
<evidence type="ECO:0000313" key="2">
    <source>
        <dbReference type="Proteomes" id="UP001178508"/>
    </source>
</evidence>
<dbReference type="Proteomes" id="UP001178508">
    <property type="component" value="Chromosome 7"/>
</dbReference>
<protein>
    <submittedName>
        <fullName evidence="1">Retrovirus-related Pol polyprotein from transposon 412</fullName>
    </submittedName>
</protein>
<proteinExistence type="predicted"/>
<name>A0AAV1FG46_XYRNO</name>
<sequence length="185" mass="20093">MLKELHIQDVPYLGYVEMKVTFLKEFLGADFDVATLVLVVPNIRPNVQSPVLTGINTMEPLYSQCMESEVAGFQPAAHGYRAILKLLQVRHQQQQAGSDGVVRLASKSPVLIPDGQTTVVNGPIHACISAPVQWALVEHPTSPLPGGLCDQNSLIMLPSQSHMKIPVILNNASDQAITIPPQCHC</sequence>
<accession>A0AAV1FG46</accession>